<feature type="domain" description="DUF6534" evidence="2">
    <location>
        <begin position="172"/>
        <end position="264"/>
    </location>
</feature>
<keyword evidence="1" id="KW-0472">Membrane</keyword>
<reference evidence="3 4" key="1">
    <citation type="journal article" date="2015" name="Front. Microbiol.">
        <title>Genome sequence of the plant growth promoting endophytic yeast Rhodotorula graminis WP1.</title>
        <authorList>
            <person name="Firrincieli A."/>
            <person name="Otillar R."/>
            <person name="Salamov A."/>
            <person name="Schmutz J."/>
            <person name="Khan Z."/>
            <person name="Redman R.S."/>
            <person name="Fleck N.D."/>
            <person name="Lindquist E."/>
            <person name="Grigoriev I.V."/>
            <person name="Doty S.L."/>
        </authorList>
    </citation>
    <scope>NUCLEOTIDE SEQUENCE [LARGE SCALE GENOMIC DNA]</scope>
    <source>
        <strain evidence="3 4">WP1</strain>
    </source>
</reference>
<name>A0A194SA03_RHOGW</name>
<keyword evidence="1" id="KW-0812">Transmembrane</keyword>
<accession>A0A194SA03</accession>
<dbReference type="AlphaFoldDB" id="A0A194SA03"/>
<dbReference type="OrthoDB" id="2535105at2759"/>
<organism evidence="3 4">
    <name type="scientific">Rhodotorula graminis (strain WP1)</name>
    <dbReference type="NCBI Taxonomy" id="578459"/>
    <lineage>
        <taxon>Eukaryota</taxon>
        <taxon>Fungi</taxon>
        <taxon>Dikarya</taxon>
        <taxon>Basidiomycota</taxon>
        <taxon>Pucciniomycotina</taxon>
        <taxon>Microbotryomycetes</taxon>
        <taxon>Sporidiobolales</taxon>
        <taxon>Sporidiobolaceae</taxon>
        <taxon>Rhodotorula</taxon>
    </lineage>
</organism>
<protein>
    <recommendedName>
        <fullName evidence="2">DUF6534 domain-containing protein</fullName>
    </recommendedName>
</protein>
<dbReference type="Proteomes" id="UP000053890">
    <property type="component" value="Unassembled WGS sequence"/>
</dbReference>
<keyword evidence="4" id="KW-1185">Reference proteome</keyword>
<feature type="transmembrane region" description="Helical" evidence="1">
    <location>
        <begin position="13"/>
        <end position="36"/>
    </location>
</feature>
<dbReference type="PANTHER" id="PTHR40465">
    <property type="entry name" value="CHROMOSOME 1, WHOLE GENOME SHOTGUN SEQUENCE"/>
    <property type="match status" value="1"/>
</dbReference>
<feature type="transmembrane region" description="Helical" evidence="1">
    <location>
        <begin position="209"/>
        <end position="232"/>
    </location>
</feature>
<proteinExistence type="predicted"/>
<dbReference type="EMBL" id="KQ474074">
    <property type="protein sequence ID" value="KPV77548.1"/>
    <property type="molecule type" value="Genomic_DNA"/>
</dbReference>
<gene>
    <name evidence="3" type="ORF">RHOBADRAFT_41542</name>
</gene>
<dbReference type="RefSeq" id="XP_018273597.1">
    <property type="nucleotide sequence ID" value="XM_018413904.1"/>
</dbReference>
<feature type="transmembrane region" description="Helical" evidence="1">
    <location>
        <begin position="124"/>
        <end position="145"/>
    </location>
</feature>
<dbReference type="InterPro" id="IPR045339">
    <property type="entry name" value="DUF6534"/>
</dbReference>
<dbReference type="OMA" id="LWVITHK"/>
<dbReference type="STRING" id="578459.A0A194SA03"/>
<feature type="transmembrane region" description="Helical" evidence="1">
    <location>
        <begin position="165"/>
        <end position="188"/>
    </location>
</feature>
<dbReference type="PANTHER" id="PTHR40465:SF1">
    <property type="entry name" value="DUF6534 DOMAIN-CONTAINING PROTEIN"/>
    <property type="match status" value="1"/>
</dbReference>
<evidence type="ECO:0000313" key="4">
    <source>
        <dbReference type="Proteomes" id="UP000053890"/>
    </source>
</evidence>
<evidence type="ECO:0000313" key="3">
    <source>
        <dbReference type="EMBL" id="KPV77548.1"/>
    </source>
</evidence>
<evidence type="ECO:0000256" key="1">
    <source>
        <dbReference type="SAM" id="Phobius"/>
    </source>
</evidence>
<feature type="transmembrane region" description="Helical" evidence="1">
    <location>
        <begin position="93"/>
        <end position="117"/>
    </location>
</feature>
<dbReference type="Pfam" id="PF20152">
    <property type="entry name" value="DUF6534"/>
    <property type="match status" value="1"/>
</dbReference>
<dbReference type="GeneID" id="28974353"/>
<sequence>MDTGSVPVFVNDFVAPILVASFLSCCAAGGVLALIVAYARRFGKSDRLAFRLLVAAFTVLLLADTANECSWTWRYAVQCQLDPSILVLLPPQFIVYSAVTGVSILLVQGFFTWRIWIISGKKNFIFPGIIAVLELSAFGIALYMIYEASQRKLFREFGQVRGAPWAWLALGLLVDILITGATFYYLLFKPRKNGATVKDAVVHSPMTRVVMLTARTNAFSLLMQVLTLWLMVWRITTFHYSITGFLEVKIYISSVLVTLNSRRSTSDTSAEFSDAPGTSRFSRASKAFGGRSTASRSQHQSVQVHIEEETHVDDSSIGGLAHGGAQPGVRPFAVKFESARTDSSGWTGGEKGDVELGRLDSVHLSEKY</sequence>
<evidence type="ECO:0000259" key="2">
    <source>
        <dbReference type="Pfam" id="PF20152"/>
    </source>
</evidence>
<keyword evidence="1" id="KW-1133">Transmembrane helix</keyword>
<feature type="transmembrane region" description="Helical" evidence="1">
    <location>
        <begin position="48"/>
        <end position="66"/>
    </location>
</feature>